<protein>
    <submittedName>
        <fullName evidence="1">Uncharacterized protein</fullName>
    </submittedName>
</protein>
<proteinExistence type="predicted"/>
<sequence length="32" mass="3766">MEQTTCLANRMSKLIKHSQFLHMCCLVTKKQL</sequence>
<name>A0A2U0U7K9_9BACT</name>
<reference evidence="1 2" key="1">
    <citation type="submission" date="2018-05" db="EMBL/GenBank/DDBJ databases">
        <title>Genomic Encyclopedia of Type Strains, Phase IV (KMG-IV): sequencing the most valuable type-strain genomes for metagenomic binning, comparative biology and taxonomic classification.</title>
        <authorList>
            <person name="Goeker M."/>
        </authorList>
    </citation>
    <scope>NUCLEOTIDE SEQUENCE [LARGE SCALE GENOMIC DNA]</scope>
    <source>
        <strain evidence="1 2">DSM 100333</strain>
    </source>
</reference>
<accession>A0A2U0U7K9</accession>
<organism evidence="1 2">
    <name type="scientific">Hallella colorans</name>
    <dbReference type="NCBI Taxonomy" id="1703337"/>
    <lineage>
        <taxon>Bacteria</taxon>
        <taxon>Pseudomonadati</taxon>
        <taxon>Bacteroidota</taxon>
        <taxon>Bacteroidia</taxon>
        <taxon>Bacteroidales</taxon>
        <taxon>Prevotellaceae</taxon>
        <taxon>Hallella</taxon>
    </lineage>
</organism>
<comment type="caution">
    <text evidence="1">The sequence shown here is derived from an EMBL/GenBank/DDBJ whole genome shotgun (WGS) entry which is preliminary data.</text>
</comment>
<keyword evidence="2" id="KW-1185">Reference proteome</keyword>
<dbReference type="Proteomes" id="UP000245870">
    <property type="component" value="Unassembled WGS sequence"/>
</dbReference>
<gene>
    <name evidence="1" type="ORF">C7379_11038</name>
</gene>
<dbReference type="AlphaFoldDB" id="A0A2U0U7K9"/>
<evidence type="ECO:0000313" key="1">
    <source>
        <dbReference type="EMBL" id="PVX53613.1"/>
    </source>
</evidence>
<dbReference type="EMBL" id="QENY01000010">
    <property type="protein sequence ID" value="PVX53613.1"/>
    <property type="molecule type" value="Genomic_DNA"/>
</dbReference>
<evidence type="ECO:0000313" key="2">
    <source>
        <dbReference type="Proteomes" id="UP000245870"/>
    </source>
</evidence>